<dbReference type="EMBL" id="CP157802">
    <property type="protein sequence ID" value="XBQ20402.1"/>
    <property type="molecule type" value="Genomic_DNA"/>
</dbReference>
<proteinExistence type="inferred from homology"/>
<dbReference type="KEGG" id="mamm:ABNF92_04405"/>
<dbReference type="SUPFAM" id="SSF46689">
    <property type="entry name" value="Homeodomain-like"/>
    <property type="match status" value="1"/>
</dbReference>
<dbReference type="InterPro" id="IPR002514">
    <property type="entry name" value="Transposase_8"/>
</dbReference>
<dbReference type="PANTHER" id="PTHR47515:SF1">
    <property type="entry name" value="BLR2054 PROTEIN"/>
    <property type="match status" value="1"/>
</dbReference>
<dbReference type="NCBIfam" id="NF033516">
    <property type="entry name" value="transpos_IS3"/>
    <property type="match status" value="1"/>
</dbReference>
<dbReference type="Pfam" id="PF13276">
    <property type="entry name" value="HTH_21"/>
    <property type="match status" value="1"/>
</dbReference>
<dbReference type="InterPro" id="IPR001584">
    <property type="entry name" value="Integrase_cat-core"/>
</dbReference>
<comment type="similarity">
    <text evidence="1">Belongs to the transposase 8 family.</text>
</comment>
<dbReference type="SUPFAM" id="SSF53098">
    <property type="entry name" value="Ribonuclease H-like"/>
    <property type="match status" value="1"/>
</dbReference>
<gene>
    <name evidence="3" type="ORF">ABNF92_04405</name>
</gene>
<dbReference type="GO" id="GO:0015074">
    <property type="term" value="P:DNA integration"/>
    <property type="evidence" value="ECO:0007669"/>
    <property type="project" value="InterPro"/>
</dbReference>
<dbReference type="InterPro" id="IPR025948">
    <property type="entry name" value="HTH-like_dom"/>
</dbReference>
<dbReference type="GO" id="GO:0006313">
    <property type="term" value="P:DNA transposition"/>
    <property type="evidence" value="ECO:0007669"/>
    <property type="project" value="InterPro"/>
</dbReference>
<dbReference type="PROSITE" id="PS50994">
    <property type="entry name" value="INTEGRASE"/>
    <property type="match status" value="1"/>
</dbReference>
<protein>
    <submittedName>
        <fullName evidence="3">IS3 family transposase</fullName>
    </submittedName>
</protein>
<dbReference type="Gene3D" id="3.30.420.10">
    <property type="entry name" value="Ribonuclease H-like superfamily/Ribonuclease H"/>
    <property type="match status" value="1"/>
</dbReference>
<feature type="domain" description="Integrase catalytic" evidence="2">
    <location>
        <begin position="199"/>
        <end position="360"/>
    </location>
</feature>
<sequence>MKKRFSDEQIINILKEAEAGLAVKELCRKYNISDATFYTWRKKFGGMEVSEARRLKAVEDENAKLKKLLAESLLDNEALKAALNRKLLTVENKREAVRAMQEQTPISQRRACFLVGLSRASFHYRSTVAAGDSALSERITELAHERRRFGYRRVHQLLRREGIDVNHKKVYRLYREAGLAVPKRKRRKGIAMERHPLVLPEAPNQTWSMDFVMDSLACGRRIKCLTIVDDFTKECLDIPVANGISGNQVARTLDTIAAFRGYPQAVRTDQGPEFTSKALDQWAYDNGVELKLIQPGKPTQNGFIESFNGRFRDECLNEHWFRDLAHAREIIGNWRRDYNENRPHSALRYQTPLEFAAGYRTTEKGSKLTDVTKR</sequence>
<evidence type="ECO:0000259" key="2">
    <source>
        <dbReference type="PROSITE" id="PS50994"/>
    </source>
</evidence>
<dbReference type="InterPro" id="IPR036397">
    <property type="entry name" value="RNaseH_sf"/>
</dbReference>
<reference evidence="3" key="1">
    <citation type="submission" date="2024-05" db="EMBL/GenBank/DDBJ databases">
        <title>Draft Genome Sequences of Flagellimonas sp. MMG031 and Marinobacter sp. MMG032 Isolated from the dinoflagellate Symbiodinium pilosum.</title>
        <authorList>
            <person name="Shikuma N.J."/>
            <person name="Farrell M.V."/>
        </authorList>
    </citation>
    <scope>NUCLEOTIDE SEQUENCE</scope>
    <source>
        <strain evidence="3">MMG032</strain>
    </source>
</reference>
<dbReference type="Pfam" id="PF13683">
    <property type="entry name" value="rve_3"/>
    <property type="match status" value="1"/>
</dbReference>
<evidence type="ECO:0000256" key="1">
    <source>
        <dbReference type="ARBA" id="ARBA00009964"/>
    </source>
</evidence>
<dbReference type="AlphaFoldDB" id="A0AAU7MSE6"/>
<dbReference type="InterPro" id="IPR009057">
    <property type="entry name" value="Homeodomain-like_sf"/>
</dbReference>
<dbReference type="InterPro" id="IPR012337">
    <property type="entry name" value="RNaseH-like_sf"/>
</dbReference>
<dbReference type="RefSeq" id="WP_349343552.1">
    <property type="nucleotide sequence ID" value="NZ_CP157802.1"/>
</dbReference>
<dbReference type="Pfam" id="PF01527">
    <property type="entry name" value="HTH_Tnp_1"/>
    <property type="match status" value="1"/>
</dbReference>
<dbReference type="PANTHER" id="PTHR47515">
    <property type="entry name" value="LOW CALCIUM RESPONSE LOCUS PROTEIN T"/>
    <property type="match status" value="1"/>
</dbReference>
<accession>A0AAU7MSE6</accession>
<evidence type="ECO:0000313" key="3">
    <source>
        <dbReference type="EMBL" id="XBQ20402.1"/>
    </source>
</evidence>
<name>A0AAU7MSE6_9GAMM</name>
<dbReference type="GO" id="GO:0003677">
    <property type="term" value="F:DNA binding"/>
    <property type="evidence" value="ECO:0007669"/>
    <property type="project" value="InterPro"/>
</dbReference>
<organism evidence="3">
    <name type="scientific">Marinobacter sp. MMG032</name>
    <dbReference type="NCBI Taxonomy" id="3158548"/>
    <lineage>
        <taxon>Bacteria</taxon>
        <taxon>Pseudomonadati</taxon>
        <taxon>Pseudomonadota</taxon>
        <taxon>Gammaproteobacteria</taxon>
        <taxon>Pseudomonadales</taxon>
        <taxon>Marinobacteraceae</taxon>
        <taxon>Marinobacter</taxon>
    </lineage>
</organism>
<dbReference type="InterPro" id="IPR048020">
    <property type="entry name" value="Transpos_IS3"/>
</dbReference>
<dbReference type="GO" id="GO:0004803">
    <property type="term" value="F:transposase activity"/>
    <property type="evidence" value="ECO:0007669"/>
    <property type="project" value="InterPro"/>
</dbReference>